<name>A0A430B4E1_9ENTE</name>
<accession>A0A430B4E1</accession>
<comment type="caution">
    <text evidence="1">The sequence shown here is derived from an EMBL/GenBank/DDBJ whole genome shotgun (WGS) entry which is preliminary data.</text>
</comment>
<sequence>MKKNNLTYYIQKINQVVEDTEKTGETMHPFFEIVRSAIDENNVDELQPEEIIDIRKSFEDGVAKYQELLEVIKSLKAPARVIGIHKKLERSYTLYVEGCQEMTDALSEDGTSVKIEDFNNAEEKQDEMTEKIAFCIQRMTSILLK</sequence>
<gene>
    <name evidence="1" type="ORF">CBF29_02485</name>
</gene>
<dbReference type="RefSeq" id="WP_126806938.1">
    <property type="nucleotide sequence ID" value="NZ_NGKA01000002.1"/>
</dbReference>
<dbReference type="AlphaFoldDB" id="A0A430B4E1"/>
<reference evidence="1 2" key="1">
    <citation type="submission" date="2017-05" db="EMBL/GenBank/DDBJ databases">
        <title>Vagococcus spp. assemblies.</title>
        <authorList>
            <person name="Gulvik C.A."/>
        </authorList>
    </citation>
    <scope>NUCLEOTIDE SEQUENCE [LARGE SCALE GENOMIC DNA]</scope>
    <source>
        <strain evidence="1 2">CCUG 51432</strain>
    </source>
</reference>
<protein>
    <submittedName>
        <fullName evidence="1">Uncharacterized protein</fullName>
    </submittedName>
</protein>
<proteinExistence type="predicted"/>
<dbReference type="OrthoDB" id="2146076at2"/>
<organism evidence="1 2">
    <name type="scientific">Vagococcus elongatus</name>
    <dbReference type="NCBI Taxonomy" id="180344"/>
    <lineage>
        <taxon>Bacteria</taxon>
        <taxon>Bacillati</taxon>
        <taxon>Bacillota</taxon>
        <taxon>Bacilli</taxon>
        <taxon>Lactobacillales</taxon>
        <taxon>Enterococcaceae</taxon>
        <taxon>Vagococcus</taxon>
    </lineage>
</organism>
<dbReference type="EMBL" id="NGKA01000002">
    <property type="protein sequence ID" value="RSU15220.1"/>
    <property type="molecule type" value="Genomic_DNA"/>
</dbReference>
<keyword evidence="2" id="KW-1185">Reference proteome</keyword>
<dbReference type="Proteomes" id="UP000287605">
    <property type="component" value="Unassembled WGS sequence"/>
</dbReference>
<evidence type="ECO:0000313" key="1">
    <source>
        <dbReference type="EMBL" id="RSU15220.1"/>
    </source>
</evidence>
<evidence type="ECO:0000313" key="2">
    <source>
        <dbReference type="Proteomes" id="UP000287605"/>
    </source>
</evidence>